<dbReference type="InterPro" id="IPR051634">
    <property type="entry name" value="Extended_Synaptotagmin"/>
</dbReference>
<evidence type="ECO:0000313" key="6">
    <source>
        <dbReference type="EMBL" id="KAJ8964465.1"/>
    </source>
</evidence>
<dbReference type="Proteomes" id="UP001162164">
    <property type="component" value="Unassembled WGS sequence"/>
</dbReference>
<protein>
    <recommendedName>
        <fullName evidence="5">C2 domain-containing protein</fullName>
    </recommendedName>
</protein>
<dbReference type="SUPFAM" id="SSF49562">
    <property type="entry name" value="C2 domain (Calcium/lipid-binding domain, CaLB)"/>
    <property type="match status" value="1"/>
</dbReference>
<feature type="compositionally biased region" description="Acidic residues" evidence="3">
    <location>
        <begin position="7"/>
        <end position="18"/>
    </location>
</feature>
<reference evidence="6" key="1">
    <citation type="journal article" date="2023" name="Insect Mol. Biol.">
        <title>Genome sequencing provides insights into the evolution of gene families encoding plant cell wall-degrading enzymes in longhorned beetles.</title>
        <authorList>
            <person name="Shin N.R."/>
            <person name="Okamura Y."/>
            <person name="Kirsch R."/>
            <person name="Pauchet Y."/>
        </authorList>
    </citation>
    <scope>NUCLEOTIDE SEQUENCE</scope>
    <source>
        <strain evidence="6">MMC_N1</strain>
    </source>
</reference>
<accession>A0ABQ9ISW6</accession>
<dbReference type="PROSITE" id="PS50004">
    <property type="entry name" value="C2"/>
    <property type="match status" value="1"/>
</dbReference>
<feature type="transmembrane region" description="Helical" evidence="4">
    <location>
        <begin position="116"/>
        <end position="146"/>
    </location>
</feature>
<dbReference type="InterPro" id="IPR035892">
    <property type="entry name" value="C2_domain_sf"/>
</dbReference>
<gene>
    <name evidence="6" type="ORF">NQ317_015310</name>
</gene>
<evidence type="ECO:0000256" key="4">
    <source>
        <dbReference type="SAM" id="Phobius"/>
    </source>
</evidence>
<feature type="region of interest" description="Disordered" evidence="3">
    <location>
        <begin position="1"/>
        <end position="43"/>
    </location>
</feature>
<dbReference type="PANTHER" id="PTHR45761:SF1">
    <property type="entry name" value="EXTENDED SYNAPTOTAGMIN-LIKE PROTEIN 2, ISOFORM C"/>
    <property type="match status" value="1"/>
</dbReference>
<comment type="caution">
    <text evidence="6">The sequence shown here is derived from an EMBL/GenBank/DDBJ whole genome shotgun (WGS) entry which is preliminary data.</text>
</comment>
<evidence type="ECO:0000313" key="7">
    <source>
        <dbReference type="Proteomes" id="UP001162164"/>
    </source>
</evidence>
<dbReference type="Pfam" id="PF00168">
    <property type="entry name" value="C2"/>
    <property type="match status" value="1"/>
</dbReference>
<keyword evidence="7" id="KW-1185">Reference proteome</keyword>
<keyword evidence="4" id="KW-0472">Membrane</keyword>
<feature type="compositionally biased region" description="Polar residues" evidence="3">
    <location>
        <begin position="30"/>
        <end position="41"/>
    </location>
</feature>
<evidence type="ECO:0000256" key="2">
    <source>
        <dbReference type="ARBA" id="ARBA00022989"/>
    </source>
</evidence>
<sequence length="410" mass="46664">MEVVESAAEDDMIYDSDEDVKFNDDMENEGYQNHSPNGSHSDSVDVIQRQSQNVADELGQDTLEEAEWNHQQFLKRQLLPPKQQQSADLVKPAQAKMPRDVVLQLVRKRELALESIGALVLLGYIICYLNWSLTIPIVTICTLVWLERRSSNRSKRIAAKAQAASMTKKEILQAVGELPAWVMFPDREKAEWVNDIILQIWPSITSFMIKWCRGPLQNKLRKNFDSFKFEDIEIGTSPPKIDGVKVYNRSVGKESIVIDFDIYYDGDCEMKFSISGTEVGTIKDFQIQVLAILFDKKSNRISKRNLSSLTRLRRDFPKTVQAAELKSLEPEGVLRVHVFEAKNLERKDVTGKSDPYVILNVGAQECRTHVIQERTGILNGITGVRYDVLLNGAKPRNFISVAIQAFIECR</sequence>
<dbReference type="Pfam" id="PF17047">
    <property type="entry name" value="SMP_LBD"/>
    <property type="match status" value="1"/>
</dbReference>
<keyword evidence="1 4" id="KW-0812">Transmembrane</keyword>
<dbReference type="CDD" id="cd21670">
    <property type="entry name" value="SMP_ESyt"/>
    <property type="match status" value="1"/>
</dbReference>
<dbReference type="InterPro" id="IPR000008">
    <property type="entry name" value="C2_dom"/>
</dbReference>
<proteinExistence type="predicted"/>
<dbReference type="InterPro" id="IPR039010">
    <property type="entry name" value="Synaptotagmin_SMP"/>
</dbReference>
<dbReference type="PANTHER" id="PTHR45761">
    <property type="entry name" value="EXTENDED SYNAPTOTAGMIN-LIKE PROTEIN 2, ISOFORM C"/>
    <property type="match status" value="1"/>
</dbReference>
<evidence type="ECO:0000256" key="1">
    <source>
        <dbReference type="ARBA" id="ARBA00022692"/>
    </source>
</evidence>
<name>A0ABQ9ISW6_9CUCU</name>
<evidence type="ECO:0000256" key="3">
    <source>
        <dbReference type="SAM" id="MobiDB-lite"/>
    </source>
</evidence>
<dbReference type="Gene3D" id="2.60.40.150">
    <property type="entry name" value="C2 domain"/>
    <property type="match status" value="1"/>
</dbReference>
<keyword evidence="2 4" id="KW-1133">Transmembrane helix</keyword>
<evidence type="ECO:0000259" key="5">
    <source>
        <dbReference type="PROSITE" id="PS50004"/>
    </source>
</evidence>
<organism evidence="6 7">
    <name type="scientific">Molorchus minor</name>
    <dbReference type="NCBI Taxonomy" id="1323400"/>
    <lineage>
        <taxon>Eukaryota</taxon>
        <taxon>Metazoa</taxon>
        <taxon>Ecdysozoa</taxon>
        <taxon>Arthropoda</taxon>
        <taxon>Hexapoda</taxon>
        <taxon>Insecta</taxon>
        <taxon>Pterygota</taxon>
        <taxon>Neoptera</taxon>
        <taxon>Endopterygota</taxon>
        <taxon>Coleoptera</taxon>
        <taxon>Polyphaga</taxon>
        <taxon>Cucujiformia</taxon>
        <taxon>Chrysomeloidea</taxon>
        <taxon>Cerambycidae</taxon>
        <taxon>Lamiinae</taxon>
        <taxon>Monochamini</taxon>
        <taxon>Molorchus</taxon>
    </lineage>
</organism>
<feature type="domain" description="C2" evidence="5">
    <location>
        <begin position="314"/>
        <end position="410"/>
    </location>
</feature>
<dbReference type="EMBL" id="JAPWTJ010002776">
    <property type="protein sequence ID" value="KAJ8964465.1"/>
    <property type="molecule type" value="Genomic_DNA"/>
</dbReference>